<keyword evidence="4" id="KW-1185">Reference proteome</keyword>
<dbReference type="InterPro" id="IPR036721">
    <property type="entry name" value="RCK_C_sf"/>
</dbReference>
<feature type="transmembrane region" description="Helical" evidence="1">
    <location>
        <begin position="129"/>
        <end position="148"/>
    </location>
</feature>
<feature type="transmembrane region" description="Helical" evidence="1">
    <location>
        <begin position="103"/>
        <end position="123"/>
    </location>
</feature>
<keyword evidence="1" id="KW-0812">Transmembrane</keyword>
<dbReference type="SUPFAM" id="SSF116726">
    <property type="entry name" value="TrkA C-terminal domain-like"/>
    <property type="match status" value="1"/>
</dbReference>
<dbReference type="InterPro" id="IPR006037">
    <property type="entry name" value="RCK_C"/>
</dbReference>
<evidence type="ECO:0000256" key="1">
    <source>
        <dbReference type="SAM" id="Phobius"/>
    </source>
</evidence>
<evidence type="ECO:0000313" key="3">
    <source>
        <dbReference type="EMBL" id="MDQ0344721.1"/>
    </source>
</evidence>
<reference evidence="3 4" key="1">
    <citation type="submission" date="2023-07" db="EMBL/GenBank/DDBJ databases">
        <title>Genomic Encyclopedia of Type Strains, Phase IV (KMG-IV): sequencing the most valuable type-strain genomes for metagenomic binning, comparative biology and taxonomic classification.</title>
        <authorList>
            <person name="Goeker M."/>
        </authorList>
    </citation>
    <scope>NUCLEOTIDE SEQUENCE [LARGE SCALE GENOMIC DNA]</scope>
    <source>
        <strain evidence="3 4">DSM 27848</strain>
    </source>
</reference>
<feature type="transmembrane region" description="Helical" evidence="1">
    <location>
        <begin position="39"/>
        <end position="62"/>
    </location>
</feature>
<feature type="domain" description="RCK C-terminal" evidence="2">
    <location>
        <begin position="175"/>
        <end position="257"/>
    </location>
</feature>
<keyword evidence="1" id="KW-1133">Transmembrane helix</keyword>
<keyword evidence="1" id="KW-0472">Membrane</keyword>
<comment type="caution">
    <text evidence="3">The sequence shown here is derived from an EMBL/GenBank/DDBJ whole genome shotgun (WGS) entry which is preliminary data.</text>
</comment>
<dbReference type="RefSeq" id="WP_244681298.1">
    <property type="nucleotide sequence ID" value="NZ_JALIRM010000004.1"/>
</dbReference>
<dbReference type="PROSITE" id="PS51202">
    <property type="entry name" value="RCK_C"/>
    <property type="match status" value="1"/>
</dbReference>
<proteinExistence type="predicted"/>
<gene>
    <name evidence="3" type="ORF">J2S14_003565</name>
</gene>
<protein>
    <recommendedName>
        <fullName evidence="2">RCK C-terminal domain-containing protein</fullName>
    </recommendedName>
</protein>
<dbReference type="EMBL" id="JAUSUO010000011">
    <property type="protein sequence ID" value="MDQ0344721.1"/>
    <property type="molecule type" value="Genomic_DNA"/>
</dbReference>
<name>A0ABU0D8I9_9BACI</name>
<sequence length="269" mass="31063">MTITILLLHSRFNSSLKLFKKISLVELINKNVNGDDMEILFMLAYLVFIGLVVEISATFFIFTGLDKHIARYQAISMLTNTGFTTDEAKLIIDHPVRRKISSFLILFGAFSLAVIIAILSTYLANDVHILQIGIGMFATTLFYILLKLKFVKAYLEKKLRADLEHTYELDELPINEVLHFEKNEALIEIPIHEKSTYIGDRYSTLLSDNKNIRILFIKRGVNHVRYNMEKEIIKSGDFFYMYGDKDVINDKFKAELEEKKSKEETEISS</sequence>
<evidence type="ECO:0000259" key="2">
    <source>
        <dbReference type="PROSITE" id="PS51202"/>
    </source>
</evidence>
<dbReference type="Proteomes" id="UP001232343">
    <property type="component" value="Unassembled WGS sequence"/>
</dbReference>
<organism evidence="3 4">
    <name type="scientific">Lederbergia wuyishanensis</name>
    <dbReference type="NCBI Taxonomy" id="1347903"/>
    <lineage>
        <taxon>Bacteria</taxon>
        <taxon>Bacillati</taxon>
        <taxon>Bacillota</taxon>
        <taxon>Bacilli</taxon>
        <taxon>Bacillales</taxon>
        <taxon>Bacillaceae</taxon>
        <taxon>Lederbergia</taxon>
    </lineage>
</organism>
<evidence type="ECO:0000313" key="4">
    <source>
        <dbReference type="Proteomes" id="UP001232343"/>
    </source>
</evidence>
<accession>A0ABU0D8I9</accession>